<feature type="compositionally biased region" description="Basic residues" evidence="1">
    <location>
        <begin position="146"/>
        <end position="158"/>
    </location>
</feature>
<evidence type="ECO:0000313" key="2">
    <source>
        <dbReference type="EMBL" id="MED6214324.1"/>
    </source>
</evidence>
<proteinExistence type="predicted"/>
<name>A0ABU6YVU5_9FABA</name>
<feature type="region of interest" description="Disordered" evidence="1">
    <location>
        <begin position="242"/>
        <end position="348"/>
    </location>
</feature>
<evidence type="ECO:0000313" key="3">
    <source>
        <dbReference type="Proteomes" id="UP001341840"/>
    </source>
</evidence>
<accession>A0ABU6YVU5</accession>
<organism evidence="2 3">
    <name type="scientific">Stylosanthes scabra</name>
    <dbReference type="NCBI Taxonomy" id="79078"/>
    <lineage>
        <taxon>Eukaryota</taxon>
        <taxon>Viridiplantae</taxon>
        <taxon>Streptophyta</taxon>
        <taxon>Embryophyta</taxon>
        <taxon>Tracheophyta</taxon>
        <taxon>Spermatophyta</taxon>
        <taxon>Magnoliopsida</taxon>
        <taxon>eudicotyledons</taxon>
        <taxon>Gunneridae</taxon>
        <taxon>Pentapetalae</taxon>
        <taxon>rosids</taxon>
        <taxon>fabids</taxon>
        <taxon>Fabales</taxon>
        <taxon>Fabaceae</taxon>
        <taxon>Papilionoideae</taxon>
        <taxon>50 kb inversion clade</taxon>
        <taxon>dalbergioids sensu lato</taxon>
        <taxon>Dalbergieae</taxon>
        <taxon>Pterocarpus clade</taxon>
        <taxon>Stylosanthes</taxon>
    </lineage>
</organism>
<feature type="compositionally biased region" description="Basic and acidic residues" evidence="1">
    <location>
        <begin position="136"/>
        <end position="145"/>
    </location>
</feature>
<gene>
    <name evidence="2" type="ORF">PIB30_101974</name>
</gene>
<feature type="region of interest" description="Disordered" evidence="1">
    <location>
        <begin position="203"/>
        <end position="229"/>
    </location>
</feature>
<feature type="compositionally biased region" description="Pro residues" evidence="1">
    <location>
        <begin position="301"/>
        <end position="313"/>
    </location>
</feature>
<feature type="non-terminal residue" evidence="2">
    <location>
        <position position="1"/>
    </location>
</feature>
<reference evidence="2 3" key="1">
    <citation type="journal article" date="2023" name="Plants (Basel)">
        <title>Bridging the Gap: Combining Genomics and Transcriptomics Approaches to Understand Stylosanthes scabra, an Orphan Legume from the Brazilian Caatinga.</title>
        <authorList>
            <person name="Ferreira-Neto J.R.C."/>
            <person name="da Silva M.D."/>
            <person name="Binneck E."/>
            <person name="de Melo N.F."/>
            <person name="da Silva R.H."/>
            <person name="de Melo A.L.T.M."/>
            <person name="Pandolfi V."/>
            <person name="Bustamante F.O."/>
            <person name="Brasileiro-Vidal A.C."/>
            <person name="Benko-Iseppon A.M."/>
        </authorList>
    </citation>
    <scope>NUCLEOTIDE SEQUENCE [LARGE SCALE GENOMIC DNA]</scope>
    <source>
        <tissue evidence="2">Leaves</tissue>
    </source>
</reference>
<sequence length="348" mass="38130">LKCKSVEDLIRKLYAFKKVLHHNDAMNHHLVKDQSKWKGNGAAAPPSGAATRPEIAKFTITEATARPHHLNGAFARLARPRCELGHIRPKLHKCVARSLPSIGARARPCVRTMAMAVRTLALGALGPTTGRTARPRPSDRALAMDRKRKSKDAKRKGKLAMPPTRKSPRLAGLLPFVPPTSPKSVLRPNKLLVLAIAAARGEPNPKAQASAQATVEKPPADVKGKKAARISMKPLRKWLSQRIIARGGPSRPKPKKAMVIDLVSDEEKESRDKETATEEPPLVANQAEEEEEEDPKEYLPPYSPLPPFPPSPELGPGEYDDPHNWNYDGDLDQWGTNVVEGEPAAAHD</sequence>
<evidence type="ECO:0000256" key="1">
    <source>
        <dbReference type="SAM" id="MobiDB-lite"/>
    </source>
</evidence>
<keyword evidence="3" id="KW-1185">Reference proteome</keyword>
<protein>
    <submittedName>
        <fullName evidence="2">Uncharacterized protein</fullName>
    </submittedName>
</protein>
<comment type="caution">
    <text evidence="2">The sequence shown here is derived from an EMBL/GenBank/DDBJ whole genome shotgun (WGS) entry which is preliminary data.</text>
</comment>
<dbReference type="Proteomes" id="UP001341840">
    <property type="component" value="Unassembled WGS sequence"/>
</dbReference>
<feature type="region of interest" description="Disordered" evidence="1">
    <location>
        <begin position="126"/>
        <end position="172"/>
    </location>
</feature>
<dbReference type="EMBL" id="JASCZI010244721">
    <property type="protein sequence ID" value="MED6214324.1"/>
    <property type="molecule type" value="Genomic_DNA"/>
</dbReference>